<keyword evidence="12" id="KW-1133">Transmembrane helix</keyword>
<dbReference type="Pfam" id="PF00512">
    <property type="entry name" value="HisKA"/>
    <property type="match status" value="1"/>
</dbReference>
<dbReference type="InterPro" id="IPR004358">
    <property type="entry name" value="Sig_transdc_His_kin-like_C"/>
</dbReference>
<dbReference type="InterPro" id="IPR005467">
    <property type="entry name" value="His_kinase_dom"/>
</dbReference>
<gene>
    <name evidence="15" type="ORF">WJ0W_000081</name>
</gene>
<comment type="subcellular location">
    <subcellularLocation>
        <location evidence="2">Cell membrane</location>
        <topology evidence="2">Multi-pass membrane protein</topology>
    </subcellularLocation>
</comment>
<dbReference type="SUPFAM" id="SSF47384">
    <property type="entry name" value="Homodimeric domain of signal transducing histidine kinase"/>
    <property type="match status" value="1"/>
</dbReference>
<keyword evidence="9" id="KW-0067">ATP-binding</keyword>
<evidence type="ECO:0000259" key="13">
    <source>
        <dbReference type="PROSITE" id="PS50109"/>
    </source>
</evidence>
<evidence type="ECO:0000256" key="6">
    <source>
        <dbReference type="ARBA" id="ARBA00022679"/>
    </source>
</evidence>
<name>A0ABM9FUR8_9BACL</name>
<evidence type="ECO:0000256" key="10">
    <source>
        <dbReference type="ARBA" id="ARBA00023012"/>
    </source>
</evidence>
<dbReference type="CDD" id="cd06225">
    <property type="entry name" value="HAMP"/>
    <property type="match status" value="1"/>
</dbReference>
<dbReference type="PROSITE" id="PS50109">
    <property type="entry name" value="HIS_KIN"/>
    <property type="match status" value="1"/>
</dbReference>
<keyword evidence="5" id="KW-0597">Phosphoprotein</keyword>
<evidence type="ECO:0000259" key="14">
    <source>
        <dbReference type="PROSITE" id="PS50885"/>
    </source>
</evidence>
<dbReference type="InterPro" id="IPR003661">
    <property type="entry name" value="HisK_dim/P_dom"/>
</dbReference>
<keyword evidence="11 12" id="KW-0472">Membrane</keyword>
<dbReference type="EMBL" id="CALYLO010000001">
    <property type="protein sequence ID" value="CAH8242872.1"/>
    <property type="molecule type" value="Genomic_DNA"/>
</dbReference>
<dbReference type="RefSeq" id="WP_213431120.1">
    <property type="nucleotide sequence ID" value="NZ_AP031286.1"/>
</dbReference>
<dbReference type="Pfam" id="PF02518">
    <property type="entry name" value="HATPase_c"/>
    <property type="match status" value="1"/>
</dbReference>
<evidence type="ECO:0000256" key="7">
    <source>
        <dbReference type="ARBA" id="ARBA00022741"/>
    </source>
</evidence>
<evidence type="ECO:0000256" key="9">
    <source>
        <dbReference type="ARBA" id="ARBA00022840"/>
    </source>
</evidence>
<dbReference type="EC" id="2.7.13.3" evidence="3"/>
<dbReference type="Gene3D" id="1.10.287.130">
    <property type="match status" value="1"/>
</dbReference>
<evidence type="ECO:0000256" key="8">
    <source>
        <dbReference type="ARBA" id="ARBA00022777"/>
    </source>
</evidence>
<dbReference type="InterPro" id="IPR050351">
    <property type="entry name" value="BphY/WalK/GraS-like"/>
</dbReference>
<feature type="domain" description="HAMP" evidence="14">
    <location>
        <begin position="196"/>
        <end position="247"/>
    </location>
</feature>
<dbReference type="PROSITE" id="PS50885">
    <property type="entry name" value="HAMP"/>
    <property type="match status" value="1"/>
</dbReference>
<comment type="catalytic activity">
    <reaction evidence="1">
        <text>ATP + protein L-histidine = ADP + protein N-phospho-L-histidine.</text>
        <dbReference type="EC" id="2.7.13.3"/>
    </reaction>
</comment>
<dbReference type="SUPFAM" id="SSF55874">
    <property type="entry name" value="ATPase domain of HSP90 chaperone/DNA topoisomerase II/histidine kinase"/>
    <property type="match status" value="1"/>
</dbReference>
<evidence type="ECO:0000256" key="12">
    <source>
        <dbReference type="SAM" id="Phobius"/>
    </source>
</evidence>
<evidence type="ECO:0000256" key="3">
    <source>
        <dbReference type="ARBA" id="ARBA00012438"/>
    </source>
</evidence>
<keyword evidence="7" id="KW-0547">Nucleotide-binding</keyword>
<dbReference type="SMART" id="SM00388">
    <property type="entry name" value="HisKA"/>
    <property type="match status" value="1"/>
</dbReference>
<keyword evidence="8 15" id="KW-0418">Kinase</keyword>
<dbReference type="PRINTS" id="PR00344">
    <property type="entry name" value="BCTRLSENSOR"/>
</dbReference>
<dbReference type="InterPro" id="IPR003660">
    <property type="entry name" value="HAMP_dom"/>
</dbReference>
<evidence type="ECO:0000256" key="5">
    <source>
        <dbReference type="ARBA" id="ARBA00022553"/>
    </source>
</evidence>
<keyword evidence="10" id="KW-0902">Two-component regulatory system</keyword>
<keyword evidence="12" id="KW-0812">Transmembrane</keyword>
<evidence type="ECO:0000256" key="11">
    <source>
        <dbReference type="ARBA" id="ARBA00023136"/>
    </source>
</evidence>
<evidence type="ECO:0000256" key="2">
    <source>
        <dbReference type="ARBA" id="ARBA00004651"/>
    </source>
</evidence>
<feature type="domain" description="Histidine kinase" evidence="13">
    <location>
        <begin position="269"/>
        <end position="484"/>
    </location>
</feature>
<dbReference type="PANTHER" id="PTHR45453">
    <property type="entry name" value="PHOSPHATE REGULON SENSOR PROTEIN PHOR"/>
    <property type="match status" value="1"/>
</dbReference>
<sequence>MAIVWRSRIIQRRFFGIYGKVFFYTALILLFVLFFMFVFFFDQVKSVIESTQRQQISEVFQPLLNHLHGKSDDEIMKMAKNFHEKNTSFEFCLEASDGQILYQTENFSMIQNDIELPPASNVIVKGNVFTERKFHFITGDSSERFQFLVKASGGVTLYVTGTISGTKVYSEFIEKMVFAFVLIFMASLLAAALFARQIAKPIEKIAKDTKKMSDLEPVSAPASRKDEIGQLAGDVYKMYRTLQVTIQQLEIEIEREKEMEENQRYFFSAASHELKTPIAATSALLEGMLEHVIAPAEYPKYLRECLKMMNEQNKLVSEILEIVTLSNDMTVQEQERINLNEFMTGILSSYRTLADVREQRIDVDIPENLCCTLDPQLFRKALSNIVMNAVQNTPEGGEIHIYAQEMKKSVRLCVFNNGVRIQEKMLPKLFEPFYREDKARSRSQGRSGLGLTIVKKALDFMGIPFALENVDNGVLFRMDLPYGRNDV</sequence>
<dbReference type="Pfam" id="PF00672">
    <property type="entry name" value="HAMP"/>
    <property type="match status" value="1"/>
</dbReference>
<dbReference type="InterPro" id="IPR036097">
    <property type="entry name" value="HisK_dim/P_sf"/>
</dbReference>
<dbReference type="Gene3D" id="6.10.340.10">
    <property type="match status" value="1"/>
</dbReference>
<keyword evidence="16" id="KW-1185">Reference proteome</keyword>
<organism evidence="15 16">
    <name type="scientific">Paenibacillus melissococcoides</name>
    <dbReference type="NCBI Taxonomy" id="2912268"/>
    <lineage>
        <taxon>Bacteria</taxon>
        <taxon>Bacillati</taxon>
        <taxon>Bacillota</taxon>
        <taxon>Bacilli</taxon>
        <taxon>Bacillales</taxon>
        <taxon>Paenibacillaceae</taxon>
        <taxon>Paenibacillus</taxon>
    </lineage>
</organism>
<proteinExistence type="predicted"/>
<dbReference type="SMART" id="SM00304">
    <property type="entry name" value="HAMP"/>
    <property type="match status" value="1"/>
</dbReference>
<feature type="transmembrane region" description="Helical" evidence="12">
    <location>
        <begin position="176"/>
        <end position="195"/>
    </location>
</feature>
<evidence type="ECO:0000256" key="1">
    <source>
        <dbReference type="ARBA" id="ARBA00000085"/>
    </source>
</evidence>
<protein>
    <recommendedName>
        <fullName evidence="3">histidine kinase</fullName>
        <ecNumber evidence="3">2.7.13.3</ecNumber>
    </recommendedName>
</protein>
<keyword evidence="6" id="KW-0808">Transferase</keyword>
<dbReference type="SMART" id="SM00387">
    <property type="entry name" value="HATPase_c"/>
    <property type="match status" value="1"/>
</dbReference>
<reference evidence="15" key="1">
    <citation type="submission" date="2022-06" db="EMBL/GenBank/DDBJ databases">
        <authorList>
            <person name="Dietemann V."/>
            <person name="Ory F."/>
            <person name="Dainat B."/>
            <person name="Oberhansli S."/>
        </authorList>
    </citation>
    <scope>NUCLEOTIDE SEQUENCE</scope>
    <source>
        <strain evidence="15">Ena-SAMPLE-TAB-26-04-2022-14:26:32:270-5432</strain>
    </source>
</reference>
<dbReference type="InterPro" id="IPR036890">
    <property type="entry name" value="HATPase_C_sf"/>
</dbReference>
<dbReference type="GO" id="GO:0016301">
    <property type="term" value="F:kinase activity"/>
    <property type="evidence" value="ECO:0007669"/>
    <property type="project" value="UniProtKB-KW"/>
</dbReference>
<evidence type="ECO:0000313" key="15">
    <source>
        <dbReference type="EMBL" id="CAH8242872.1"/>
    </source>
</evidence>
<dbReference type="Proteomes" id="UP001154322">
    <property type="component" value="Unassembled WGS sequence"/>
</dbReference>
<keyword evidence="4" id="KW-1003">Cell membrane</keyword>
<accession>A0ABM9FUR8</accession>
<dbReference type="Gene3D" id="3.30.565.10">
    <property type="entry name" value="Histidine kinase-like ATPase, C-terminal domain"/>
    <property type="match status" value="1"/>
</dbReference>
<evidence type="ECO:0000256" key="4">
    <source>
        <dbReference type="ARBA" id="ARBA00022475"/>
    </source>
</evidence>
<comment type="caution">
    <text evidence="15">The sequence shown here is derived from an EMBL/GenBank/DDBJ whole genome shotgun (WGS) entry which is preliminary data.</text>
</comment>
<dbReference type="PANTHER" id="PTHR45453:SF3">
    <property type="entry name" value="HISTIDINE KINASE"/>
    <property type="match status" value="1"/>
</dbReference>
<feature type="transmembrane region" description="Helical" evidence="12">
    <location>
        <begin position="21"/>
        <end position="41"/>
    </location>
</feature>
<dbReference type="CDD" id="cd00082">
    <property type="entry name" value="HisKA"/>
    <property type="match status" value="1"/>
</dbReference>
<dbReference type="InterPro" id="IPR003594">
    <property type="entry name" value="HATPase_dom"/>
</dbReference>
<evidence type="ECO:0000313" key="16">
    <source>
        <dbReference type="Proteomes" id="UP001154322"/>
    </source>
</evidence>